<keyword evidence="2 4" id="KW-0560">Oxidoreductase</keyword>
<evidence type="ECO:0000259" key="5">
    <source>
        <dbReference type="Pfam" id="PF00389"/>
    </source>
</evidence>
<feature type="domain" description="D-isomer specific 2-hydroxyacid dehydrogenase NAD-binding" evidence="6">
    <location>
        <begin position="106"/>
        <end position="282"/>
    </location>
</feature>
<evidence type="ECO:0000313" key="8">
    <source>
        <dbReference type="Proteomes" id="UP001629432"/>
    </source>
</evidence>
<dbReference type="Gene3D" id="3.40.50.720">
    <property type="entry name" value="NAD(P)-binding Rossmann-like Domain"/>
    <property type="match status" value="2"/>
</dbReference>
<keyword evidence="8" id="KW-1185">Reference proteome</keyword>
<dbReference type="InterPro" id="IPR029753">
    <property type="entry name" value="D-isomer_DH_CS"/>
</dbReference>
<comment type="caution">
    <text evidence="7">The sequence shown here is derived from an EMBL/GenBank/DDBJ whole genome shotgun (WGS) entry which is preliminary data.</text>
</comment>
<evidence type="ECO:0000256" key="3">
    <source>
        <dbReference type="ARBA" id="ARBA00023027"/>
    </source>
</evidence>
<dbReference type="SUPFAM" id="SSF52283">
    <property type="entry name" value="Formate/glycerate dehydrogenase catalytic domain-like"/>
    <property type="match status" value="1"/>
</dbReference>
<dbReference type="InterPro" id="IPR006139">
    <property type="entry name" value="D-isomer_2_OHA_DH_cat_dom"/>
</dbReference>
<evidence type="ECO:0000256" key="4">
    <source>
        <dbReference type="RuleBase" id="RU003719"/>
    </source>
</evidence>
<dbReference type="Pfam" id="PF02826">
    <property type="entry name" value="2-Hacid_dh_C"/>
    <property type="match status" value="1"/>
</dbReference>
<evidence type="ECO:0000313" key="7">
    <source>
        <dbReference type="EMBL" id="MFM0641346.1"/>
    </source>
</evidence>
<reference evidence="7 8" key="1">
    <citation type="journal article" date="2024" name="Chem. Sci.">
        <title>Discovery of megapolipeptins by genome mining of a Burkholderiales bacteria collection.</title>
        <authorList>
            <person name="Paulo B.S."/>
            <person name="Recchia M.J.J."/>
            <person name="Lee S."/>
            <person name="Fergusson C.H."/>
            <person name="Romanowski S.B."/>
            <person name="Hernandez A."/>
            <person name="Krull N."/>
            <person name="Liu D.Y."/>
            <person name="Cavanagh H."/>
            <person name="Bos A."/>
            <person name="Gray C.A."/>
            <person name="Murphy B.T."/>
            <person name="Linington R.G."/>
            <person name="Eustaquio A.S."/>
        </authorList>
    </citation>
    <scope>NUCLEOTIDE SEQUENCE [LARGE SCALE GENOMIC DNA]</scope>
    <source>
        <strain evidence="7 8">RL17-338-BIC-A</strain>
    </source>
</reference>
<dbReference type="InterPro" id="IPR006140">
    <property type="entry name" value="D-isomer_DH_NAD-bd"/>
</dbReference>
<dbReference type="PROSITE" id="PS00671">
    <property type="entry name" value="D_2_HYDROXYACID_DH_3"/>
    <property type="match status" value="1"/>
</dbReference>
<dbReference type="InterPro" id="IPR050418">
    <property type="entry name" value="D-iso_2-hydroxyacid_DH_PdxB"/>
</dbReference>
<protein>
    <submittedName>
        <fullName evidence="7">D-2-hydroxyacid dehydrogenase</fullName>
    </submittedName>
</protein>
<dbReference type="CDD" id="cd12162">
    <property type="entry name" value="2-Hacid_dh_4"/>
    <property type="match status" value="1"/>
</dbReference>
<organism evidence="7 8">
    <name type="scientific">Paraburkholderia metrosideri</name>
    <dbReference type="NCBI Taxonomy" id="580937"/>
    <lineage>
        <taxon>Bacteria</taxon>
        <taxon>Pseudomonadati</taxon>
        <taxon>Pseudomonadota</taxon>
        <taxon>Betaproteobacteria</taxon>
        <taxon>Burkholderiales</taxon>
        <taxon>Burkholderiaceae</taxon>
        <taxon>Paraburkholderia</taxon>
    </lineage>
</organism>
<dbReference type="InterPro" id="IPR036291">
    <property type="entry name" value="NAD(P)-bd_dom_sf"/>
</dbReference>
<feature type="domain" description="D-isomer specific 2-hydroxyacid dehydrogenase catalytic" evidence="5">
    <location>
        <begin position="30"/>
        <end position="283"/>
    </location>
</feature>
<dbReference type="Proteomes" id="UP001629432">
    <property type="component" value="Unassembled WGS sequence"/>
</dbReference>
<dbReference type="PANTHER" id="PTHR43761:SF1">
    <property type="entry name" value="D-ISOMER SPECIFIC 2-HYDROXYACID DEHYDROGENASE CATALYTIC DOMAIN-CONTAINING PROTEIN-RELATED"/>
    <property type="match status" value="1"/>
</dbReference>
<evidence type="ECO:0000256" key="2">
    <source>
        <dbReference type="ARBA" id="ARBA00023002"/>
    </source>
</evidence>
<dbReference type="RefSeq" id="WP_408339952.1">
    <property type="nucleotide sequence ID" value="NZ_JAQQCF010000039.1"/>
</dbReference>
<dbReference type="EMBL" id="JAQQCF010000039">
    <property type="protein sequence ID" value="MFM0641346.1"/>
    <property type="molecule type" value="Genomic_DNA"/>
</dbReference>
<comment type="similarity">
    <text evidence="1 4">Belongs to the D-isomer specific 2-hydroxyacid dehydrogenase family.</text>
</comment>
<dbReference type="SUPFAM" id="SSF51735">
    <property type="entry name" value="NAD(P)-binding Rossmann-fold domains"/>
    <property type="match status" value="1"/>
</dbReference>
<proteinExistence type="inferred from homology"/>
<evidence type="ECO:0000256" key="1">
    <source>
        <dbReference type="ARBA" id="ARBA00005854"/>
    </source>
</evidence>
<dbReference type="PROSITE" id="PS00670">
    <property type="entry name" value="D_2_HYDROXYACID_DH_2"/>
    <property type="match status" value="1"/>
</dbReference>
<sequence>MNVVILDANTLPVPVLRPSWASAWAARSTTRADDVVDALSDAAIAITNKVPIRREDLEHLPRLRFICVAATGYDCVDIEACRERGIVVSNVPGYSAQSVSEWVIASIFALRRSLPAYQVLAREAWARSPSFCVHGAPIRDIAGATLGIFGRGAIGQATGRLAGALGMNVLYAERRDRVSTRDGFVPFYDVLRAADVLSLHCPLTEQTRNLIGRKELETLKPGALLVNSARGALIDSYALIDALASGKLAGAALDVLPAEPPDSDDPVLNSSHPNLIVTPHISWAATSGSIRLNEGISANLNAFHAGKPVNLVPLVSQV</sequence>
<dbReference type="PROSITE" id="PS50890">
    <property type="entry name" value="PUA"/>
    <property type="match status" value="1"/>
</dbReference>
<gene>
    <name evidence="7" type="ORF">PQQ63_32090</name>
</gene>
<dbReference type="PANTHER" id="PTHR43761">
    <property type="entry name" value="D-ISOMER SPECIFIC 2-HYDROXYACID DEHYDROGENASE FAMILY PROTEIN (AFU_ORTHOLOGUE AFUA_1G13630)"/>
    <property type="match status" value="1"/>
</dbReference>
<evidence type="ECO:0000259" key="6">
    <source>
        <dbReference type="Pfam" id="PF02826"/>
    </source>
</evidence>
<dbReference type="Pfam" id="PF00389">
    <property type="entry name" value="2-Hacid_dh"/>
    <property type="match status" value="1"/>
</dbReference>
<accession>A0ABW9E5F4</accession>
<name>A0ABW9E5F4_9BURK</name>
<keyword evidence="3" id="KW-0520">NAD</keyword>